<organism evidence="2">
    <name type="scientific">Dendroctonus ponderosae</name>
    <name type="common">Mountain pine beetle</name>
    <dbReference type="NCBI Taxonomy" id="77166"/>
    <lineage>
        <taxon>Eukaryota</taxon>
        <taxon>Metazoa</taxon>
        <taxon>Ecdysozoa</taxon>
        <taxon>Arthropoda</taxon>
        <taxon>Hexapoda</taxon>
        <taxon>Insecta</taxon>
        <taxon>Pterygota</taxon>
        <taxon>Neoptera</taxon>
        <taxon>Endopterygota</taxon>
        <taxon>Coleoptera</taxon>
        <taxon>Polyphaga</taxon>
        <taxon>Cucujiformia</taxon>
        <taxon>Curculionidae</taxon>
        <taxon>Scolytinae</taxon>
        <taxon>Dendroctonus</taxon>
    </lineage>
</organism>
<evidence type="ECO:0000256" key="1">
    <source>
        <dbReference type="SAM" id="SignalP"/>
    </source>
</evidence>
<dbReference type="AlphaFoldDB" id="N6SSP8"/>
<sequence length="81" mass="9170">MVFRAHLYIAAMLMILLIHKAKSLPYLDPVDECILTCDACYKGEFLLDCANDCIFQSGDVGQPFKNHCPQFDMKLPSVQMV</sequence>
<evidence type="ECO:0000313" key="2">
    <source>
        <dbReference type="EMBL" id="ENN70694.1"/>
    </source>
</evidence>
<feature type="chain" id="PRO_5009707178" evidence="1">
    <location>
        <begin position="24"/>
        <end position="81"/>
    </location>
</feature>
<keyword evidence="1" id="KW-0732">Signal</keyword>
<protein>
    <submittedName>
        <fullName evidence="2">Uncharacterized protein</fullName>
    </submittedName>
</protein>
<proteinExistence type="predicted"/>
<evidence type="ECO:0000313" key="3">
    <source>
        <dbReference type="EMBL" id="ERL93729.1"/>
    </source>
</evidence>
<dbReference type="EMBL" id="KB632370">
    <property type="protein sequence ID" value="ERL93729.1"/>
    <property type="molecule type" value="Genomic_DNA"/>
</dbReference>
<name>N6SSP8_DENPD</name>
<dbReference type="OMA" id="CANNCID"/>
<dbReference type="Proteomes" id="UP000030742">
    <property type="component" value="Unassembled WGS sequence"/>
</dbReference>
<evidence type="ECO:0000313" key="4">
    <source>
        <dbReference type="Proteomes" id="UP000030742"/>
    </source>
</evidence>
<feature type="signal peptide" evidence="1">
    <location>
        <begin position="1"/>
        <end position="23"/>
    </location>
</feature>
<gene>
    <name evidence="3" type="ORF">D910_11015</name>
    <name evidence="2" type="ORF">YQE_12639</name>
</gene>
<dbReference type="EMBL" id="KB741288">
    <property type="protein sequence ID" value="ENN70694.1"/>
    <property type="molecule type" value="Genomic_DNA"/>
</dbReference>
<dbReference type="HOGENOM" id="CLU_2576296_0_0_1"/>
<reference evidence="2 4" key="1">
    <citation type="journal article" date="2013" name="Genome Biol.">
        <title>Draft genome of the mountain pine beetle, Dendroctonus ponderosae Hopkins, a major forest pest.</title>
        <authorList>
            <person name="Keeling C.I."/>
            <person name="Yuen M.M."/>
            <person name="Liao N.Y."/>
            <person name="Docking T.R."/>
            <person name="Chan S.K."/>
            <person name="Taylor G.A."/>
            <person name="Palmquist D.L."/>
            <person name="Jackman S.D."/>
            <person name="Nguyen A."/>
            <person name="Li M."/>
            <person name="Henderson H."/>
            <person name="Janes J.K."/>
            <person name="Zhao Y."/>
            <person name="Pandoh P."/>
            <person name="Moore R."/>
            <person name="Sperling F.A."/>
            <person name="Huber D.P."/>
            <person name="Birol I."/>
            <person name="Jones S.J."/>
            <person name="Bohlmann J."/>
        </authorList>
    </citation>
    <scope>NUCLEOTIDE SEQUENCE</scope>
</reference>
<feature type="non-terminal residue" evidence="2">
    <location>
        <position position="1"/>
    </location>
</feature>
<accession>N6SSP8</accession>